<name>A0LWT0_ACIC1</name>
<keyword evidence="2" id="KW-0175">Coiled coil</keyword>
<evidence type="ECO:0000259" key="4">
    <source>
        <dbReference type="PROSITE" id="PS50937"/>
    </source>
</evidence>
<accession>A0LWT0</accession>
<dbReference type="InterPro" id="IPR047057">
    <property type="entry name" value="MerR_fam"/>
</dbReference>
<dbReference type="NCBIfam" id="NF047375">
    <property type="entry name" value="HeatShock_HspR"/>
    <property type="match status" value="1"/>
</dbReference>
<dbReference type="eggNOG" id="COG0789">
    <property type="taxonomic scope" value="Bacteria"/>
</dbReference>
<evidence type="ECO:0000313" key="5">
    <source>
        <dbReference type="EMBL" id="ABK53890.1"/>
    </source>
</evidence>
<feature type="region of interest" description="Disordered" evidence="3">
    <location>
        <begin position="152"/>
        <end position="205"/>
    </location>
</feature>
<proteinExistence type="predicted"/>
<dbReference type="HOGENOM" id="CLU_1335139_0_0_11"/>
<keyword evidence="6" id="KW-1185">Reference proteome</keyword>
<dbReference type="SUPFAM" id="SSF46955">
    <property type="entry name" value="Putative DNA-binding domain"/>
    <property type="match status" value="1"/>
</dbReference>
<dbReference type="KEGG" id="ace:Acel_2118"/>
<feature type="domain" description="HTH merR-type" evidence="4">
    <location>
        <begin position="9"/>
        <end position="77"/>
    </location>
</feature>
<feature type="coiled-coil region" evidence="2">
    <location>
        <begin position="74"/>
        <end position="101"/>
    </location>
</feature>
<dbReference type="EMBL" id="CP000481">
    <property type="protein sequence ID" value="ABK53890.1"/>
    <property type="molecule type" value="Genomic_DNA"/>
</dbReference>
<evidence type="ECO:0000313" key="6">
    <source>
        <dbReference type="Proteomes" id="UP000008221"/>
    </source>
</evidence>
<dbReference type="PANTHER" id="PTHR30204">
    <property type="entry name" value="REDOX-CYCLING DRUG-SENSING TRANSCRIPTIONAL ACTIVATOR SOXR"/>
    <property type="match status" value="1"/>
</dbReference>
<dbReference type="FunCoup" id="A0LWT0">
    <property type="interactions" value="1"/>
</dbReference>
<dbReference type="Pfam" id="PF13411">
    <property type="entry name" value="MerR_1"/>
    <property type="match status" value="1"/>
</dbReference>
<dbReference type="PANTHER" id="PTHR30204:SF58">
    <property type="entry name" value="HTH-TYPE TRANSCRIPTIONAL REGULATOR YFMP"/>
    <property type="match status" value="1"/>
</dbReference>
<dbReference type="InterPro" id="IPR000551">
    <property type="entry name" value="MerR-type_HTH_dom"/>
</dbReference>
<evidence type="ECO:0000256" key="3">
    <source>
        <dbReference type="SAM" id="MobiDB-lite"/>
    </source>
</evidence>
<gene>
    <name evidence="5" type="ordered locus">Acel_2118</name>
</gene>
<dbReference type="Proteomes" id="UP000008221">
    <property type="component" value="Chromosome"/>
</dbReference>
<sequence>MLDDETTPVFVISVAAQLAGLHPQTLRTYDRLGIVSPERTPGGGRRYSARDIQVLRQVQQLSQEGINLAGIKRILALENEVAALRRTLAELRQAIADLRDQQVPNIAGARGGYRHELMPLPETSRALLAWQPRRVAPDFLAAAYAGSNGEFSREQEIATQTPPFPAAGPLTDNAVTGARTDDSLRAQPAGDATDRKGGRQWTATG</sequence>
<evidence type="ECO:0000256" key="2">
    <source>
        <dbReference type="SAM" id="Coils"/>
    </source>
</evidence>
<reference evidence="5 6" key="1">
    <citation type="journal article" date="2009" name="Genome Res.">
        <title>Complete genome of the cellulolytic thermophile Acidothermus cellulolyticus 11B provides insights into its ecophysiological and evolutionary adaptations.</title>
        <authorList>
            <person name="Barabote R.D."/>
            <person name="Xie G."/>
            <person name="Leu D.H."/>
            <person name="Normand P."/>
            <person name="Necsulea A."/>
            <person name="Daubin V."/>
            <person name="Medigue C."/>
            <person name="Adney W.S."/>
            <person name="Xu X.C."/>
            <person name="Lapidus A."/>
            <person name="Parales R.E."/>
            <person name="Detter C."/>
            <person name="Pujic P."/>
            <person name="Bruce D."/>
            <person name="Lavire C."/>
            <person name="Challacombe J.F."/>
            <person name="Brettin T.S."/>
            <person name="Berry A.M."/>
        </authorList>
    </citation>
    <scope>NUCLEOTIDE SEQUENCE [LARGE SCALE GENOMIC DNA]</scope>
    <source>
        <strain evidence="6">ATCC 43068 / DSM 8971 / 11B</strain>
    </source>
</reference>
<dbReference type="SMART" id="SM00422">
    <property type="entry name" value="HTH_MERR"/>
    <property type="match status" value="1"/>
</dbReference>
<dbReference type="InParanoid" id="A0LWT0"/>
<dbReference type="AlphaFoldDB" id="A0LWT0"/>
<protein>
    <submittedName>
        <fullName evidence="5">Transcriptional regulator, MerR family</fullName>
    </submittedName>
</protein>
<evidence type="ECO:0000256" key="1">
    <source>
        <dbReference type="ARBA" id="ARBA00023125"/>
    </source>
</evidence>
<dbReference type="STRING" id="351607.Acel_2118"/>
<organism evidence="5 6">
    <name type="scientific">Acidothermus cellulolyticus (strain ATCC 43068 / DSM 8971 / 11B)</name>
    <dbReference type="NCBI Taxonomy" id="351607"/>
    <lineage>
        <taxon>Bacteria</taxon>
        <taxon>Bacillati</taxon>
        <taxon>Actinomycetota</taxon>
        <taxon>Actinomycetes</taxon>
        <taxon>Acidothermales</taxon>
        <taxon>Acidothermaceae</taxon>
        <taxon>Acidothermus</taxon>
    </lineage>
</organism>
<keyword evidence="1" id="KW-0238">DNA-binding</keyword>
<dbReference type="CDD" id="cd04766">
    <property type="entry name" value="HTH_HspR"/>
    <property type="match status" value="1"/>
</dbReference>
<dbReference type="PROSITE" id="PS00552">
    <property type="entry name" value="HTH_MERR_1"/>
    <property type="match status" value="1"/>
</dbReference>
<dbReference type="GO" id="GO:0003677">
    <property type="term" value="F:DNA binding"/>
    <property type="evidence" value="ECO:0007669"/>
    <property type="project" value="UniProtKB-KW"/>
</dbReference>
<dbReference type="OrthoDB" id="5345718at2"/>
<dbReference type="PROSITE" id="PS50937">
    <property type="entry name" value="HTH_MERR_2"/>
    <property type="match status" value="1"/>
</dbReference>
<dbReference type="Gene3D" id="1.10.1660.10">
    <property type="match status" value="1"/>
</dbReference>
<dbReference type="InterPro" id="IPR009061">
    <property type="entry name" value="DNA-bd_dom_put_sf"/>
</dbReference>
<dbReference type="GO" id="GO:0003700">
    <property type="term" value="F:DNA-binding transcription factor activity"/>
    <property type="evidence" value="ECO:0007669"/>
    <property type="project" value="InterPro"/>
</dbReference>